<dbReference type="EMBL" id="JAGGJX010000002">
    <property type="protein sequence ID" value="MBP1855227.1"/>
    <property type="molecule type" value="Genomic_DNA"/>
</dbReference>
<gene>
    <name evidence="2" type="ORF">J2Z43_001620</name>
</gene>
<evidence type="ECO:0000256" key="1">
    <source>
        <dbReference type="SAM" id="Phobius"/>
    </source>
</evidence>
<sequence length="175" mass="19499">MDNLENLNEVSEEIKLHLKKAKTWNKVLLVLKSIGVVFGVIGIPGLLNPNKATYDQMGDAGIELYKQITSIGYKATIIATLLISIALLVMYFRANKNLKNEETTPKYPYYIAIIYTVFNIIYGLFTGSNSSSIPNVEGMENAILFMQIFSIVTPIILTIPAVLVLVHLFKADVEE</sequence>
<evidence type="ECO:0000313" key="2">
    <source>
        <dbReference type="EMBL" id="MBP1855227.1"/>
    </source>
</evidence>
<feature type="transmembrane region" description="Helical" evidence="1">
    <location>
        <begin position="145"/>
        <end position="169"/>
    </location>
</feature>
<feature type="transmembrane region" description="Helical" evidence="1">
    <location>
        <begin position="107"/>
        <end position="125"/>
    </location>
</feature>
<reference evidence="2 3" key="1">
    <citation type="submission" date="2021-03" db="EMBL/GenBank/DDBJ databases">
        <title>Genomic Encyclopedia of Type Strains, Phase IV (KMG-IV): sequencing the most valuable type-strain genomes for metagenomic binning, comparative biology and taxonomic classification.</title>
        <authorList>
            <person name="Goeker M."/>
        </authorList>
    </citation>
    <scope>NUCLEOTIDE SEQUENCE [LARGE SCALE GENOMIC DNA]</scope>
    <source>
        <strain evidence="2 3">DSM 1289</strain>
    </source>
</reference>
<keyword evidence="1" id="KW-0472">Membrane</keyword>
<protein>
    <submittedName>
        <fullName evidence="2">Uncharacterized protein</fullName>
    </submittedName>
</protein>
<comment type="caution">
    <text evidence="2">The sequence shown here is derived from an EMBL/GenBank/DDBJ whole genome shotgun (WGS) entry which is preliminary data.</text>
</comment>
<dbReference type="RefSeq" id="WP_051599177.1">
    <property type="nucleotide sequence ID" value="NZ_BAAACS010000002.1"/>
</dbReference>
<dbReference type="Proteomes" id="UP000767291">
    <property type="component" value="Unassembled WGS sequence"/>
</dbReference>
<evidence type="ECO:0000313" key="3">
    <source>
        <dbReference type="Proteomes" id="UP000767291"/>
    </source>
</evidence>
<feature type="transmembrane region" description="Helical" evidence="1">
    <location>
        <begin position="71"/>
        <end position="95"/>
    </location>
</feature>
<keyword evidence="1" id="KW-1133">Transmembrane helix</keyword>
<feature type="transmembrane region" description="Helical" evidence="1">
    <location>
        <begin position="27"/>
        <end position="47"/>
    </location>
</feature>
<organism evidence="2 3">
    <name type="scientific">Metaclostridioides mangenotii</name>
    <dbReference type="NCBI Taxonomy" id="1540"/>
    <lineage>
        <taxon>Bacteria</taxon>
        <taxon>Bacillati</taxon>
        <taxon>Bacillota</taxon>
        <taxon>Clostridia</taxon>
        <taxon>Peptostreptococcales</taxon>
        <taxon>Peptostreptococcaceae</taxon>
        <taxon>Metaclostridioides</taxon>
    </lineage>
</organism>
<accession>A0ABS4EBB4</accession>
<name>A0ABS4EBB4_9FIRM</name>
<proteinExistence type="predicted"/>
<keyword evidence="1" id="KW-0812">Transmembrane</keyword>
<keyword evidence="3" id="KW-1185">Reference proteome</keyword>